<evidence type="ECO:0000256" key="1">
    <source>
        <dbReference type="ARBA" id="ARBA00022729"/>
    </source>
</evidence>
<dbReference type="InterPro" id="IPR006315">
    <property type="entry name" value="OM_autotransptr_brl_dom"/>
</dbReference>
<feature type="chain" id="PRO_5015949596" evidence="4">
    <location>
        <begin position="39"/>
        <end position="2037"/>
    </location>
</feature>
<dbReference type="Gene3D" id="2.60.40.10">
    <property type="entry name" value="Immunoglobulins"/>
    <property type="match status" value="11"/>
</dbReference>
<dbReference type="InterPro" id="IPR015919">
    <property type="entry name" value="Cadherin-like_sf"/>
</dbReference>
<gene>
    <name evidence="6" type="ORF">C9I47_0435</name>
</gene>
<name>A0A2U9T9G1_9GAMM</name>
<dbReference type="Proteomes" id="UP000249447">
    <property type="component" value="Chromosome"/>
</dbReference>
<organism evidence="6 7">
    <name type="scientific">Marilutibacter maris</name>
    <dbReference type="NCBI Taxonomy" id="1605891"/>
    <lineage>
        <taxon>Bacteria</taxon>
        <taxon>Pseudomonadati</taxon>
        <taxon>Pseudomonadota</taxon>
        <taxon>Gammaproteobacteria</taxon>
        <taxon>Lysobacterales</taxon>
        <taxon>Lysobacteraceae</taxon>
        <taxon>Marilutibacter</taxon>
    </lineage>
</organism>
<dbReference type="PROSITE" id="PS51208">
    <property type="entry name" value="AUTOTRANSPORTER"/>
    <property type="match status" value="1"/>
</dbReference>
<dbReference type="RefSeq" id="WP_111265337.1">
    <property type="nucleotide sequence ID" value="NZ_CP029843.1"/>
</dbReference>
<protein>
    <submittedName>
        <fullName evidence="6">Hemagglutinin</fullName>
    </submittedName>
</protein>
<dbReference type="PANTHER" id="PTHR37494:SF1">
    <property type="entry name" value="STAPHYLOCOCCUS AUREUS SURFACE PROTEIN A"/>
    <property type="match status" value="1"/>
</dbReference>
<keyword evidence="3" id="KW-0106">Calcium</keyword>
<dbReference type="InterPro" id="IPR003644">
    <property type="entry name" value="Calx_beta"/>
</dbReference>
<evidence type="ECO:0000256" key="3">
    <source>
        <dbReference type="ARBA" id="ARBA00022837"/>
    </source>
</evidence>
<dbReference type="PANTHER" id="PTHR37494">
    <property type="entry name" value="HEMAGGLUTININ"/>
    <property type="match status" value="1"/>
</dbReference>
<dbReference type="Pfam" id="PF17963">
    <property type="entry name" value="Big_9"/>
    <property type="match status" value="1"/>
</dbReference>
<dbReference type="SUPFAM" id="SSF141072">
    <property type="entry name" value="CalX-like"/>
    <property type="match status" value="4"/>
</dbReference>
<keyword evidence="7" id="KW-1185">Reference proteome</keyword>
<proteinExistence type="predicted"/>
<dbReference type="Pfam" id="PF03160">
    <property type="entry name" value="Calx-beta"/>
    <property type="match status" value="3"/>
</dbReference>
<evidence type="ECO:0000259" key="5">
    <source>
        <dbReference type="PROSITE" id="PS51208"/>
    </source>
</evidence>
<dbReference type="InterPro" id="IPR005546">
    <property type="entry name" value="Autotransporte_beta"/>
</dbReference>
<feature type="signal peptide" evidence="4">
    <location>
        <begin position="1"/>
        <end position="38"/>
    </location>
</feature>
<dbReference type="InterPro" id="IPR036709">
    <property type="entry name" value="Autotransporte_beta_dom_sf"/>
</dbReference>
<dbReference type="NCBIfam" id="TIGR01414">
    <property type="entry name" value="autotrans_barl"/>
    <property type="match status" value="1"/>
</dbReference>
<dbReference type="SUPFAM" id="SSF49313">
    <property type="entry name" value="Cadherin-like"/>
    <property type="match status" value="8"/>
</dbReference>
<dbReference type="GO" id="GO:0019867">
    <property type="term" value="C:outer membrane"/>
    <property type="evidence" value="ECO:0007669"/>
    <property type="project" value="InterPro"/>
</dbReference>
<dbReference type="SUPFAM" id="SSF103515">
    <property type="entry name" value="Autotransporter"/>
    <property type="match status" value="1"/>
</dbReference>
<dbReference type="Gene3D" id="2.60.40.2810">
    <property type="match status" value="1"/>
</dbReference>
<sequence length="2037" mass="201471">MHDSIGVSVRGRGNGVWSRIATVGLLCLAAIWSSAAFAAPSVYCPTLSANVANGGSVAIDVSACDGPFDGGMSGPIPPFAQHGTVTIGANSGGTQFVTYAHSGNAATSDQFFLEDNDLGVVTVNITIDPPTSPITVSPANLPAMTAGTAFSQALSSAGGTAPYTYTLQSGTLPTGLSLTSGGLVSGTPTQRGGYAFVVRSTDNIGQFVDKGYTGTVQNPTLSIAPTSGTAIQGVAFSQTLIASGGVAPHTFAVESGLLPAGISLSSAGLLSGTTSAAPGSYPLTLRVTDSSSGPGVYFELENYTLTVSPAPTVSIAVSPASVSEDGAATLVYTLTRSANLSSSTLVNITTSGTATAGTDFTGNTATVTIPSGSTTAIVLIDPTADSTVEADETVVLTVVPGSGYTVGTPSSATGTILNDDAPVASIAVSPASVSEDGAGNLTYTVSLDQPSTSALAVGYLVSGTATNGTDYATITSPVIIPAGNTSATVVVNPIADVTTEADETVVLTLAAGAGYTVGAPNSTTGTILNDDLPVLTINDVTFPEGDSGTQSVSFTISLSSPAGPGGVSFDIATADGTATAGSDYTASSLTGVNIPAGAATQVFNVVVNGDLLNESDETFFVNITNVANAILGDGQGVGTIVNDDALPSLSIDDVTVIEGNGTVNANFTVSLSAPSGRNVTVNYATADGTATAPGDYTSLSGGLLFNAGTTALAVSVTVNGDSVPEADETFFVNLSGAVNASIADGQGVGTISNDDVPVTVSPGSVPAGTVGVAYSQALTASGGSGPYTFAVTAGALPAGMAMSSGGVLSGTPTAGGSFSFTATATDSSPVPGPFSGSQAYTLTVAAPTVSLPATTLAGGTLGAAYSDAITGASGGIAPYSYAVTAGALPGGLTLDTASGAITGTPNAIGSFNFSVTATDSSSGTGPYTATQSYSIEVSDQVPVANAVSATVPYDAAATNVALNISGGAPASVAVATAPSHGAAVVSGTSISYQPDPGYAGPDSFTYTATNASGTSAPATVSITVSDPVITITAAGTLAATVGTPYSQTFTFNGGAAPWSGYQVTNLPVGLSITATGADTVTVSGTPAEAGSFNLNVSATDSSTGNGPYAVGEAFVLSVAAPSLALSPAAGTFNANYGTAYSQSFAASGGVGPYSYAVSGSLPAGVSLSGDTLSGTPTVTGNFSFSIVATDDGASGTGAPFTVSESYVIAVATPTVTLSPGTLPASDPGVAYSQTITASGGVAPYGFALASGTLPAGLALSSGGALSGTPTEVGTFAITIEATDANGQTGSQSYSLVINAPTLALSPAAGTLTLTYGAAYSQVFAASGSPGPYGYAVSGALPDGVSFSGGTLSGTPTAPGSYPITITATDTALTGSGAPFSITQAYTLEVPAPALTIDPATLADTTAGQAYAQTLSGSGGVAPYAFAVTTGSLPDGLALSADGALSGTATHAGSFAFTVTVTDANGQTGSRDYTLQVAVPTLSLTPATLTDATAGVAYSQGFVADGGIAPYVYAVASGSLPDGLSLDGASGALTGTPTVAGDFDFSISATDSTGGTPATATNAYTLTVSAPVITINPETLPTGVGGQSYAQTLAASGGSAPYSFAVTGGALPGGLTLAADGGLDGTPVAGDFDFTVTATDALGFTGTRTYALEIVDRPDPSRDPEVRGLLEAQADSARRFASAQMGNFQQRLENLHDNRGGAQLSNRLSFAVSEHCVERIGRKPGDPCDELMASNDAVGMAAGGADDAQGAADGGTGGSSASPFGAWVGGVIRSGNQDGRGGGAGADFESDGISAGVDYRVSPAFAFGGGIGLGRDDSDVGDNGSRVEGDAYAFVLYASYHPGDRFFVDGLLGYQQLSYDLRRYVTPTGGFVRGSRDGSQWFGSLSAGAQYQRDNWQLTPYARVDLSRANLDGYVERGDPIYSLAYGDMDVDSTTANLGFRFESRRPTRWGAFAPQARLEYQYDFDGDSSASMRYADLLTGPLYHAALTGFDRSRFMIGLGAMFYLPRDMGLRVEYRGLFGDGGDRDNGFMLNFEKGY</sequence>
<dbReference type="Gene3D" id="2.40.128.130">
    <property type="entry name" value="Autotransporter beta-domain"/>
    <property type="match status" value="1"/>
</dbReference>
<dbReference type="GO" id="GO:0007154">
    <property type="term" value="P:cell communication"/>
    <property type="evidence" value="ECO:0007669"/>
    <property type="project" value="InterPro"/>
</dbReference>
<keyword evidence="2" id="KW-0677">Repeat</keyword>
<dbReference type="InterPro" id="IPR013783">
    <property type="entry name" value="Ig-like_fold"/>
</dbReference>
<dbReference type="InterPro" id="IPR006644">
    <property type="entry name" value="Cadg"/>
</dbReference>
<feature type="domain" description="Autotransporter" evidence="5">
    <location>
        <begin position="1758"/>
        <end position="2037"/>
    </location>
</feature>
<dbReference type="InterPro" id="IPR038081">
    <property type="entry name" value="CalX-like_sf"/>
</dbReference>
<evidence type="ECO:0000313" key="6">
    <source>
        <dbReference type="EMBL" id="AWV06159.1"/>
    </source>
</evidence>
<dbReference type="EMBL" id="CP029843">
    <property type="protein sequence ID" value="AWV06159.1"/>
    <property type="molecule type" value="Genomic_DNA"/>
</dbReference>
<dbReference type="GO" id="GO:0005509">
    <property type="term" value="F:calcium ion binding"/>
    <property type="evidence" value="ECO:0007669"/>
    <property type="project" value="InterPro"/>
</dbReference>
<keyword evidence="1 4" id="KW-0732">Signal</keyword>
<evidence type="ECO:0000256" key="2">
    <source>
        <dbReference type="ARBA" id="ARBA00022737"/>
    </source>
</evidence>
<dbReference type="OrthoDB" id="5720638at2"/>
<dbReference type="Gene3D" id="2.60.40.2030">
    <property type="match status" value="4"/>
</dbReference>
<accession>A0A2U9T9G1</accession>
<dbReference type="SMART" id="SM00736">
    <property type="entry name" value="CADG"/>
    <property type="match status" value="4"/>
</dbReference>
<dbReference type="Pfam" id="PF03797">
    <property type="entry name" value="Autotransporter"/>
    <property type="match status" value="1"/>
</dbReference>
<dbReference type="Pfam" id="PF05345">
    <property type="entry name" value="He_PIG"/>
    <property type="match status" value="11"/>
</dbReference>
<evidence type="ECO:0000313" key="7">
    <source>
        <dbReference type="Proteomes" id="UP000249447"/>
    </source>
</evidence>
<reference evidence="6 7" key="1">
    <citation type="submission" date="2018-05" db="EMBL/GenBank/DDBJ databases">
        <title>The complete genome of Lysobacter maris HZ9B, a marine bacterium antagonistic against terrestrial plant pathogens.</title>
        <authorList>
            <person name="Zhang X.-Q."/>
        </authorList>
    </citation>
    <scope>NUCLEOTIDE SEQUENCE [LARGE SCALE GENOMIC DNA]</scope>
    <source>
        <strain evidence="6 7">HZ9B</strain>
    </source>
</reference>
<dbReference type="KEGG" id="lmb:C9I47_0435"/>
<dbReference type="SMART" id="SM00237">
    <property type="entry name" value="Calx_beta"/>
    <property type="match status" value="4"/>
</dbReference>
<evidence type="ECO:0000256" key="4">
    <source>
        <dbReference type="SAM" id="SignalP"/>
    </source>
</evidence>
<dbReference type="SMART" id="SM00869">
    <property type="entry name" value="Autotransporter"/>
    <property type="match status" value="1"/>
</dbReference>